<evidence type="ECO:0000313" key="3">
    <source>
        <dbReference type="Proteomes" id="UP001596514"/>
    </source>
</evidence>
<reference evidence="3" key="1">
    <citation type="journal article" date="2019" name="Int. J. Syst. Evol. Microbiol.">
        <title>The Global Catalogue of Microorganisms (GCM) 10K type strain sequencing project: providing services to taxonomists for standard genome sequencing and annotation.</title>
        <authorList>
            <consortium name="The Broad Institute Genomics Platform"/>
            <consortium name="The Broad Institute Genome Sequencing Center for Infectious Disease"/>
            <person name="Wu L."/>
            <person name="Ma J."/>
        </authorList>
    </citation>
    <scope>NUCLEOTIDE SEQUENCE [LARGE SCALE GENOMIC DNA]</scope>
    <source>
        <strain evidence="3">JCM 10083</strain>
    </source>
</reference>
<accession>A0ABW2T000</accession>
<proteinExistence type="predicted"/>
<organism evidence="2 3">
    <name type="scientific">Streptosporangium amethystogenes subsp. fukuiense</name>
    <dbReference type="NCBI Taxonomy" id="698418"/>
    <lineage>
        <taxon>Bacteria</taxon>
        <taxon>Bacillati</taxon>
        <taxon>Actinomycetota</taxon>
        <taxon>Actinomycetes</taxon>
        <taxon>Streptosporangiales</taxon>
        <taxon>Streptosporangiaceae</taxon>
        <taxon>Streptosporangium</taxon>
    </lineage>
</organism>
<keyword evidence="3" id="KW-1185">Reference proteome</keyword>
<comment type="caution">
    <text evidence="2">The sequence shown here is derived from an EMBL/GenBank/DDBJ whole genome shotgun (WGS) entry which is preliminary data.</text>
</comment>
<evidence type="ECO:0000256" key="1">
    <source>
        <dbReference type="SAM" id="SignalP"/>
    </source>
</evidence>
<name>A0ABW2T000_9ACTN</name>
<feature type="chain" id="PRO_5045968272" description="Peptidase M6" evidence="1">
    <location>
        <begin position="28"/>
        <end position="525"/>
    </location>
</feature>
<sequence length="525" mass="58082">MRLRRSSLTAAIALLALLCVPALPAQAYPVQGDLPWSVLLCKFADRPEEPRPPQFFRELFTDAGKGLGGFADYLADQSGGRTSVAGSVVKGWYTMPFTLEQARTKSRWQRIEDCVQTAAAAGYTVPSNHWTAVMINAPVDSGSWGKRVLLDPLAWNLGFATHELLHGYDRDHSFSDDPTFRLVDWAQFGEYDDQWDIMSAMHIHTYRTERFGTSAVGLNGPTRDEMGWLEPHRIVTLGADGVASRTVRLVPLDQPGKIGTRMVRVPFDAADPFHYYTVEFRKKTGQSAGIPADLVLLHEVKNGVSYLLKDRITRNPVTSLNTNGVSVSIDSVGQEEAVVTVSTDLPQKCLNGYVHRKATYDDLVCVTPAVYEQTQADTADAPNWQEDGQCVFAYTRRLATPHDNVCVSPGTRRQVISDNAAAASRSNPAKLVLGPNACKPGYVWRGADDFDQVCVTQEVRDQVIADNMMGAGRWTDGPDGPRSCIQGYVWREAFAGDNICVTLDRRERAHHDTHTSWDRVLRPAG</sequence>
<dbReference type="RefSeq" id="WP_343968797.1">
    <property type="nucleotide sequence ID" value="NZ_BAAAGK010000067.1"/>
</dbReference>
<keyword evidence="1" id="KW-0732">Signal</keyword>
<dbReference type="Proteomes" id="UP001596514">
    <property type="component" value="Unassembled WGS sequence"/>
</dbReference>
<evidence type="ECO:0000313" key="2">
    <source>
        <dbReference type="EMBL" id="MFC7601662.1"/>
    </source>
</evidence>
<evidence type="ECO:0008006" key="4">
    <source>
        <dbReference type="Google" id="ProtNLM"/>
    </source>
</evidence>
<gene>
    <name evidence="2" type="ORF">ACFQVD_16335</name>
</gene>
<feature type="signal peptide" evidence="1">
    <location>
        <begin position="1"/>
        <end position="27"/>
    </location>
</feature>
<protein>
    <recommendedName>
        <fullName evidence="4">Peptidase M6</fullName>
    </recommendedName>
</protein>
<dbReference type="EMBL" id="JBHTEE010000001">
    <property type="protein sequence ID" value="MFC7601662.1"/>
    <property type="molecule type" value="Genomic_DNA"/>
</dbReference>